<dbReference type="AlphaFoldDB" id="A0AAV6URA8"/>
<evidence type="ECO:0000313" key="1">
    <source>
        <dbReference type="EMBL" id="KAG8186279.1"/>
    </source>
</evidence>
<gene>
    <name evidence="1" type="ORF">JTE90_004623</name>
</gene>
<evidence type="ECO:0000313" key="2">
    <source>
        <dbReference type="Proteomes" id="UP000827092"/>
    </source>
</evidence>
<dbReference type="EMBL" id="JAFNEN010000307">
    <property type="protein sequence ID" value="KAG8186279.1"/>
    <property type="molecule type" value="Genomic_DNA"/>
</dbReference>
<keyword evidence="2" id="KW-1185">Reference proteome</keyword>
<protein>
    <recommendedName>
        <fullName evidence="3">VWFD domain-containing protein</fullName>
    </recommendedName>
</protein>
<proteinExistence type="predicted"/>
<organism evidence="1 2">
    <name type="scientific">Oedothorax gibbosus</name>
    <dbReference type="NCBI Taxonomy" id="931172"/>
    <lineage>
        <taxon>Eukaryota</taxon>
        <taxon>Metazoa</taxon>
        <taxon>Ecdysozoa</taxon>
        <taxon>Arthropoda</taxon>
        <taxon>Chelicerata</taxon>
        <taxon>Arachnida</taxon>
        <taxon>Araneae</taxon>
        <taxon>Araneomorphae</taxon>
        <taxon>Entelegynae</taxon>
        <taxon>Araneoidea</taxon>
        <taxon>Linyphiidae</taxon>
        <taxon>Erigoninae</taxon>
        <taxon>Oedothorax</taxon>
    </lineage>
</organism>
<comment type="caution">
    <text evidence="1">The sequence shown here is derived from an EMBL/GenBank/DDBJ whole genome shotgun (WGS) entry which is preliminary data.</text>
</comment>
<sequence>MIVRMMYVLPMLLGRTYDVVTNNVGIDIFSPEDVRHPRVNPEPFYRSVSRTVEGAFEMREVLGVDAALSLALKTGAISGAARGFGAYARGASEATDSVDVLIKVSFRTVSESLPPFARPVAGWNSSKIGLGTHFVQSVLYGGDLVARVRFRANRREDMRSLRAVVDGAVSGGALDFLAEGKLESLNMSARLEIDYFASVPVVGTAHTAQGLRALVRRFEDSVRAVNGGKGVPVEVELRDLSALDSRLTRLQDTELETELGFFEEYLDDLLSTKARLKALLSPQPGLLAQKDLKQLSGLWSRTGSVLGRFYDALSALESGGGAGQLLAAREAYGGVAGKFRRELNRVISKINSTTLHQSTSRRALVSYGALNCPKGSALIHSGVAASAPRSHTGSGGDLICVPKVPEYAQKIVEAASGGRGRSKTPEYAQKNVGAPLEGRPRVAGVRFGKLDNAPFTVPPDRPLSAVACVACLIEMSTVNVFYGLSKCPQGTWVLLHTGHVMSGGSGAQACVDPRLEVVVGGGGARGEQTFEFAVSQQGEVVPCAVCAK</sequence>
<name>A0AAV6URA8_9ARAC</name>
<accession>A0AAV6URA8</accession>
<reference evidence="1 2" key="1">
    <citation type="journal article" date="2022" name="Nat. Ecol. Evol.">
        <title>A masculinizing supergene underlies an exaggerated male reproductive morph in a spider.</title>
        <authorList>
            <person name="Hendrickx F."/>
            <person name="De Corte Z."/>
            <person name="Sonet G."/>
            <person name="Van Belleghem S.M."/>
            <person name="Kostlbacher S."/>
            <person name="Vangestel C."/>
        </authorList>
    </citation>
    <scope>NUCLEOTIDE SEQUENCE [LARGE SCALE GENOMIC DNA]</scope>
    <source>
        <strain evidence="1">W744_W776</strain>
    </source>
</reference>
<evidence type="ECO:0008006" key="3">
    <source>
        <dbReference type="Google" id="ProtNLM"/>
    </source>
</evidence>
<dbReference type="Proteomes" id="UP000827092">
    <property type="component" value="Unassembled WGS sequence"/>
</dbReference>